<reference evidence="1 2" key="1">
    <citation type="submission" date="2019-06" db="EMBL/GenBank/DDBJ databases">
        <authorList>
            <person name="Broberg M."/>
        </authorList>
    </citation>
    <scope>NUCLEOTIDE SEQUENCE [LARGE SCALE GENOMIC DNA]</scope>
</reference>
<sequence>MKHQIFVIAKAGKYYRSLAAIENPNLSGLEVLKRCLLLLRIFSHPKNRIPLQQELRFAKEFFRDQPPPAALPTDALKNADAFHRPCPFPFTTTCLIVGGSFDCDNGRIDVVFEELFGVGYGQEDTEDDMTILDITDPGNIKYCFMNMPQEPRKTERRLPRIVNEPLNGWQYLESFYQISDRIIQQSIHIPESLQKVPLITTHTLSDLWPWVPWNVAGYPAVEQSGPLLGPKGLLQQTAATLVDAVLSQDDQDDLKPLKDFILQVPNVRPTLRDAILERADEVGKTAVSLSLLALVYEGEQHLDWSAFVNMDASGLSRVLQTLSRQGIASINLSGTKFSQTTSELWPSLSSVTHSNIYLLEPPSRLDDESSKNISTEFTTLSPQPQINRLVMSSLMSRPFRPRSGQLFSDTSAAPPLIESFPIVQLLVSHGKEGAVDKLLPVWPYEYFFLGDAFLSPTRFITGLFRYMRNMIGLRASFDNTSGFDAAMCFAASSSSLSDGEIGEINVLPADIFNFSRLSFRSVRLSGRYSEMRDLVPGQWTVLLSRTVSFPESLDLEAVATDKNVTTRFHCAFVRSKRKILAKSRAKRDADLQPEDVDVFDLRGFLRETVPHADFNDLRPLFEQLIQHTSPKIERHHIPANIPSQTHDKHDRILAYMNAEQACSLVTRFMDNTVVVQNRKEKIKYWTST</sequence>
<proteinExistence type="predicted"/>
<keyword evidence="2" id="KW-1185">Reference proteome</keyword>
<evidence type="ECO:0000313" key="2">
    <source>
        <dbReference type="Proteomes" id="UP000766486"/>
    </source>
</evidence>
<evidence type="ECO:0000313" key="1">
    <source>
        <dbReference type="EMBL" id="VUC26254.1"/>
    </source>
</evidence>
<gene>
    <name evidence="1" type="ORF">CLO192961_LOCUS184485</name>
</gene>
<accession>A0ABY6U5B1</accession>
<organism evidence="1 2">
    <name type="scientific">Bionectria ochroleuca</name>
    <name type="common">Gliocladium roseum</name>
    <dbReference type="NCBI Taxonomy" id="29856"/>
    <lineage>
        <taxon>Eukaryota</taxon>
        <taxon>Fungi</taxon>
        <taxon>Dikarya</taxon>
        <taxon>Ascomycota</taxon>
        <taxon>Pezizomycotina</taxon>
        <taxon>Sordariomycetes</taxon>
        <taxon>Hypocreomycetidae</taxon>
        <taxon>Hypocreales</taxon>
        <taxon>Bionectriaceae</taxon>
        <taxon>Clonostachys</taxon>
    </lineage>
</organism>
<dbReference type="EMBL" id="CABFNS010000744">
    <property type="protein sequence ID" value="VUC26254.1"/>
    <property type="molecule type" value="Genomic_DNA"/>
</dbReference>
<dbReference type="Proteomes" id="UP000766486">
    <property type="component" value="Unassembled WGS sequence"/>
</dbReference>
<protein>
    <submittedName>
        <fullName evidence="1">Uncharacterized protein</fullName>
    </submittedName>
</protein>
<name>A0ABY6U5B1_BIOOC</name>
<comment type="caution">
    <text evidence="1">The sequence shown here is derived from an EMBL/GenBank/DDBJ whole genome shotgun (WGS) entry which is preliminary data.</text>
</comment>